<dbReference type="PANTHER" id="PTHR37826">
    <property type="entry name" value="FLOTILLIN BAND_7_5 DOMAIN PROTEIN"/>
    <property type="match status" value="1"/>
</dbReference>
<dbReference type="RefSeq" id="WP_051985774.1">
    <property type="nucleotide sequence ID" value="NZ_JAKOBR010000065.1"/>
</dbReference>
<dbReference type="Proteomes" id="UP000029278">
    <property type="component" value="Unassembled WGS sequence"/>
</dbReference>
<name>A0A090XUD1_PAEMA</name>
<dbReference type="STRING" id="44252.DJ90_5269"/>
<feature type="compositionally biased region" description="Low complexity" evidence="1">
    <location>
        <begin position="312"/>
        <end position="325"/>
    </location>
</feature>
<feature type="compositionally biased region" description="Low complexity" evidence="1">
    <location>
        <begin position="334"/>
        <end position="351"/>
    </location>
</feature>
<dbReference type="InterPro" id="IPR036013">
    <property type="entry name" value="Band_7/SPFH_dom_sf"/>
</dbReference>
<reference evidence="3 4" key="1">
    <citation type="submission" date="2014-04" db="EMBL/GenBank/DDBJ databases">
        <authorList>
            <person name="Bishop-Lilly K.A."/>
            <person name="Broomall S.M."/>
            <person name="Chain P.S."/>
            <person name="Chertkov O."/>
            <person name="Coyne S.R."/>
            <person name="Daligault H.E."/>
            <person name="Davenport K.W."/>
            <person name="Erkkila T."/>
            <person name="Frey K.G."/>
            <person name="Gibbons H.S."/>
            <person name="Gu W."/>
            <person name="Jaissle J."/>
            <person name="Johnson S.L."/>
            <person name="Koroleva G.I."/>
            <person name="Ladner J.T."/>
            <person name="Lo C.-C."/>
            <person name="Minogue T.D."/>
            <person name="Munk C."/>
            <person name="Palacios G.F."/>
            <person name="Redden C.L."/>
            <person name="Rosenzweig C.N."/>
            <person name="Scholz M.B."/>
            <person name="Teshima H."/>
            <person name="Xu Y."/>
        </authorList>
    </citation>
    <scope>NUCLEOTIDE SEQUENCE [LARGE SCALE GENOMIC DNA]</scope>
    <source>
        <strain evidence="3 4">8244</strain>
    </source>
</reference>
<feature type="compositionally biased region" description="Low complexity" evidence="1">
    <location>
        <begin position="281"/>
        <end position="295"/>
    </location>
</feature>
<dbReference type="CDD" id="cd03408">
    <property type="entry name" value="SPFH_like_u1"/>
    <property type="match status" value="1"/>
</dbReference>
<dbReference type="SUPFAM" id="SSF117892">
    <property type="entry name" value="Band 7/SPFH domain"/>
    <property type="match status" value="1"/>
</dbReference>
<organism evidence="3 4">
    <name type="scientific">Paenibacillus macerans</name>
    <name type="common">Bacillus macerans</name>
    <dbReference type="NCBI Taxonomy" id="44252"/>
    <lineage>
        <taxon>Bacteria</taxon>
        <taxon>Bacillati</taxon>
        <taxon>Bacillota</taxon>
        <taxon>Bacilli</taxon>
        <taxon>Bacillales</taxon>
        <taxon>Paenibacillaceae</taxon>
        <taxon>Paenibacillus</taxon>
    </lineage>
</organism>
<keyword evidence="4" id="KW-1185">Reference proteome</keyword>
<evidence type="ECO:0000313" key="4">
    <source>
        <dbReference type="Proteomes" id="UP000029278"/>
    </source>
</evidence>
<dbReference type="HOGENOM" id="CLU_037108_1_0_9"/>
<dbReference type="InterPro" id="IPR033880">
    <property type="entry name" value="SPFH_YdjI"/>
</dbReference>
<dbReference type="AlphaFoldDB" id="A0A090XUD1"/>
<dbReference type="EMBL" id="JMQA01000064">
    <property type="protein sequence ID" value="KFM83735.1"/>
    <property type="molecule type" value="Genomic_DNA"/>
</dbReference>
<dbReference type="OrthoDB" id="9764015at2"/>
<protein>
    <submittedName>
        <fullName evidence="3">SPFH domain / Band 7 family protein</fullName>
    </submittedName>
</protein>
<gene>
    <name evidence="3" type="ORF">DJ90_5269</name>
</gene>
<feature type="domain" description="SPFH" evidence="2">
    <location>
        <begin position="27"/>
        <end position="230"/>
    </location>
</feature>
<proteinExistence type="predicted"/>
<evidence type="ECO:0000259" key="2">
    <source>
        <dbReference type="Pfam" id="PF13421"/>
    </source>
</evidence>
<sequence>MGFFRNQFANVVEWEEFRDDMIFWKWSNREIKKGSKLIIRSGQDAIFINNGKIEGIFKDEGEFNIESDIVPFLSTLKGFKFGFNSGMRVEVLFVNTKEFTVKWGTQNPVLIPTPQLPGGMPIRANGTFNFKVNDYVTLIDKIAGIKPSYLVEDVKLRITSVLDQLLMKWISQEGKDMFNLQANAADIARGIREDLDMQVLDDGFTITGFQVMSFNYPKEIQDMITKTASHEMIGNLSKYQQVSMTDGIASGKVQGGGAAADMASMMMGMNLANEMLKNMNQNQSQSQNQNQHQNQTGNPSSKPAAGNHGETAAPSAAGKGSEPAAPSAPPAPPASSDAQPAPSGPSAPSVPEGGKRPNFCPNCGTKI</sequence>
<dbReference type="PANTHER" id="PTHR37826:SF2">
    <property type="entry name" value="ZINC-RIBBON DOMAIN-CONTAINING PROTEIN"/>
    <property type="match status" value="1"/>
</dbReference>
<dbReference type="GeneID" id="77010053"/>
<feature type="region of interest" description="Disordered" evidence="1">
    <location>
        <begin position="281"/>
        <end position="367"/>
    </location>
</feature>
<accession>A0A090XUD1</accession>
<dbReference type="Pfam" id="PF13421">
    <property type="entry name" value="Band_7_1"/>
    <property type="match status" value="1"/>
</dbReference>
<comment type="caution">
    <text evidence="3">The sequence shown here is derived from an EMBL/GenBank/DDBJ whole genome shotgun (WGS) entry which is preliminary data.</text>
</comment>
<evidence type="ECO:0000313" key="3">
    <source>
        <dbReference type="EMBL" id="KFM83735.1"/>
    </source>
</evidence>
<evidence type="ECO:0000256" key="1">
    <source>
        <dbReference type="SAM" id="MobiDB-lite"/>
    </source>
</evidence>
<dbReference type="PATRIC" id="fig|44252.3.peg.6728"/>